<evidence type="ECO:0000256" key="6">
    <source>
        <dbReference type="ARBA" id="ARBA00023242"/>
    </source>
</evidence>
<dbReference type="VEuPathDB" id="FungiDB:BO70DRAFT_365275"/>
<keyword evidence="6" id="KW-0539">Nucleus</keyword>
<dbReference type="RefSeq" id="XP_025396067.1">
    <property type="nucleotide sequence ID" value="XM_025544025.1"/>
</dbReference>
<keyword evidence="5" id="KW-0175">Coiled coil</keyword>
<keyword evidence="10" id="KW-1185">Reference proteome</keyword>
<comment type="similarity">
    <text evidence="3">Belongs to the CENP-K/MCM22 family.</text>
</comment>
<dbReference type="PANTHER" id="PTHR14401:SF6">
    <property type="entry name" value="CENTROMERE PROTEIN K"/>
    <property type="match status" value="1"/>
</dbReference>
<feature type="region of interest" description="Disordered" evidence="8">
    <location>
        <begin position="272"/>
        <end position="294"/>
    </location>
</feature>
<dbReference type="AlphaFoldDB" id="A0A317VA61"/>
<evidence type="ECO:0000313" key="10">
    <source>
        <dbReference type="Proteomes" id="UP000247233"/>
    </source>
</evidence>
<evidence type="ECO:0000256" key="4">
    <source>
        <dbReference type="ARBA" id="ARBA00022454"/>
    </source>
</evidence>
<dbReference type="Proteomes" id="UP000247233">
    <property type="component" value="Unassembled WGS sequence"/>
</dbReference>
<keyword evidence="7" id="KW-0137">Centromere</keyword>
<proteinExistence type="inferred from homology"/>
<dbReference type="PANTHER" id="PTHR14401">
    <property type="entry name" value="CENTROMERE PROTEIN K"/>
    <property type="match status" value="1"/>
</dbReference>
<dbReference type="InterPro" id="IPR020993">
    <property type="entry name" value="Centromere_CenpK"/>
</dbReference>
<dbReference type="GO" id="GO:0000775">
    <property type="term" value="C:chromosome, centromeric region"/>
    <property type="evidence" value="ECO:0007669"/>
    <property type="project" value="UniProtKB-SubCell"/>
</dbReference>
<name>A0A317VA61_9EURO</name>
<dbReference type="EMBL" id="MSFL01000029">
    <property type="protein sequence ID" value="PWY70965.1"/>
    <property type="molecule type" value="Genomic_DNA"/>
</dbReference>
<dbReference type="GO" id="GO:0005634">
    <property type="term" value="C:nucleus"/>
    <property type="evidence" value="ECO:0007669"/>
    <property type="project" value="UniProtKB-SubCell"/>
</dbReference>
<reference evidence="9 10" key="1">
    <citation type="submission" date="2016-12" db="EMBL/GenBank/DDBJ databases">
        <title>The genomes of Aspergillus section Nigri reveals drivers in fungal speciation.</title>
        <authorList>
            <consortium name="DOE Joint Genome Institute"/>
            <person name="Vesth T.C."/>
            <person name="Nybo J."/>
            <person name="Theobald S."/>
            <person name="Brandl J."/>
            <person name="Frisvad J.C."/>
            <person name="Nielsen K.F."/>
            <person name="Lyhne E.K."/>
            <person name="Kogle M.E."/>
            <person name="Kuo A."/>
            <person name="Riley R."/>
            <person name="Clum A."/>
            <person name="Nolan M."/>
            <person name="Lipzen A."/>
            <person name="Salamov A."/>
            <person name="Henrissat B."/>
            <person name="Wiebenga A."/>
            <person name="De Vries R.P."/>
            <person name="Grigoriev I.V."/>
            <person name="Mortensen U.H."/>
            <person name="Andersen M.R."/>
            <person name="Baker S.E."/>
        </authorList>
    </citation>
    <scope>NUCLEOTIDE SEQUENCE [LARGE SCALE GENOMIC DNA]</scope>
    <source>
        <strain evidence="9 10">CBS 117.55</strain>
    </source>
</reference>
<evidence type="ECO:0000256" key="3">
    <source>
        <dbReference type="ARBA" id="ARBA00005795"/>
    </source>
</evidence>
<sequence>MDVPPETVDKVRRFAEKRQRAEGFYETQTISPATLQAYNRKLDDTLRDLQNQVKRQEDDLRTVCISPSLQTPHPAPTDKPRTQILTLQAQLREVNTFDLSKIGSNTWSRVAQVRRAKKAYESLLKSETQFPAPGSPLPSLVAIEETMRLVQESKVSIAMTAEKLSSNRQRLKAEEANLRDAHSIRDGLRRRIQTLGSEKASKEKKTAAQLARELVDQQTTKQEDLDSSTEEMKTALYKFVDDSLASMLAAEALGGPTVGDAPWVSDATLQLGYTNHGKPKKPRAAQPAADPDTSQRRIDELLPPRQSQSGQGNNDQASNRREAAGLEMRNLLDKLLEASSSSSYIDLPRESAASRFLVRAKVAQFHPRDARKLRLIDFGRSLDD</sequence>
<evidence type="ECO:0000256" key="5">
    <source>
        <dbReference type="ARBA" id="ARBA00023054"/>
    </source>
</evidence>
<evidence type="ECO:0000256" key="7">
    <source>
        <dbReference type="ARBA" id="ARBA00023328"/>
    </source>
</evidence>
<comment type="subcellular location">
    <subcellularLocation>
        <location evidence="2">Chromosome</location>
        <location evidence="2">Centromere</location>
    </subcellularLocation>
    <subcellularLocation>
        <location evidence="1">Nucleus</location>
    </subcellularLocation>
</comment>
<organism evidence="9 10">
    <name type="scientific">Aspergillus heteromorphus CBS 117.55</name>
    <dbReference type="NCBI Taxonomy" id="1448321"/>
    <lineage>
        <taxon>Eukaryota</taxon>
        <taxon>Fungi</taxon>
        <taxon>Dikarya</taxon>
        <taxon>Ascomycota</taxon>
        <taxon>Pezizomycotina</taxon>
        <taxon>Eurotiomycetes</taxon>
        <taxon>Eurotiomycetidae</taxon>
        <taxon>Eurotiales</taxon>
        <taxon>Aspergillaceae</taxon>
        <taxon>Aspergillus</taxon>
        <taxon>Aspergillus subgen. Circumdati</taxon>
    </lineage>
</organism>
<accession>A0A317VA61</accession>
<protein>
    <submittedName>
        <fullName evidence="9">Uncharacterized protein</fullName>
    </submittedName>
</protein>
<dbReference type="OrthoDB" id="9445768at2759"/>
<dbReference type="GO" id="GO:0000070">
    <property type="term" value="P:mitotic sister chromatid segregation"/>
    <property type="evidence" value="ECO:0007669"/>
    <property type="project" value="TreeGrafter"/>
</dbReference>
<dbReference type="GO" id="GO:0051382">
    <property type="term" value="P:kinetochore assembly"/>
    <property type="evidence" value="ECO:0007669"/>
    <property type="project" value="InterPro"/>
</dbReference>
<dbReference type="GeneID" id="37066262"/>
<evidence type="ECO:0000256" key="8">
    <source>
        <dbReference type="SAM" id="MobiDB-lite"/>
    </source>
</evidence>
<evidence type="ECO:0000313" key="9">
    <source>
        <dbReference type="EMBL" id="PWY70965.1"/>
    </source>
</evidence>
<evidence type="ECO:0000256" key="1">
    <source>
        <dbReference type="ARBA" id="ARBA00004123"/>
    </source>
</evidence>
<evidence type="ECO:0000256" key="2">
    <source>
        <dbReference type="ARBA" id="ARBA00004584"/>
    </source>
</evidence>
<keyword evidence="4" id="KW-0158">Chromosome</keyword>
<comment type="caution">
    <text evidence="9">The sequence shown here is derived from an EMBL/GenBank/DDBJ whole genome shotgun (WGS) entry which is preliminary data.</text>
</comment>
<gene>
    <name evidence="9" type="ORF">BO70DRAFT_365275</name>
</gene>